<dbReference type="PANTHER" id="PTHR37325:SF1">
    <property type="entry name" value="OXIDOREDUCTASE 21 KDA SUBUNIT, PUTATIVE (AFU_ORTHOLOGUE AFUA_4G05910)-RELATED"/>
    <property type="match status" value="1"/>
</dbReference>
<dbReference type="OrthoDB" id="2093493at2759"/>
<accession>A0A061B615</accession>
<dbReference type="InterPro" id="IPR016813">
    <property type="entry name" value="NADH_Ub_cplx-1_21kDa"/>
</dbReference>
<evidence type="ECO:0000313" key="1">
    <source>
        <dbReference type="EMBL" id="CDR45273.1"/>
    </source>
</evidence>
<dbReference type="PhylomeDB" id="A0A061B615"/>
<dbReference type="PIRSF" id="PIRSF022976">
    <property type="entry name" value="NADH_Oxi_21kDa"/>
    <property type="match status" value="1"/>
</dbReference>
<organism evidence="1">
    <name type="scientific">Cyberlindnera fabianii</name>
    <name type="common">Yeast</name>
    <name type="synonym">Hansenula fabianii</name>
    <dbReference type="NCBI Taxonomy" id="36022"/>
    <lineage>
        <taxon>Eukaryota</taxon>
        <taxon>Fungi</taxon>
        <taxon>Dikarya</taxon>
        <taxon>Ascomycota</taxon>
        <taxon>Saccharomycotina</taxon>
        <taxon>Saccharomycetes</taxon>
        <taxon>Phaffomycetales</taxon>
        <taxon>Phaffomycetaceae</taxon>
        <taxon>Cyberlindnera</taxon>
    </lineage>
</organism>
<dbReference type="PANTHER" id="PTHR37325">
    <property type="entry name" value="OXIDOREDUCTASE 21 KDA SUBUNIT, PUTATIVE (AFU_ORTHOLOGUE AFUA_4G05910)-RELATED"/>
    <property type="match status" value="1"/>
</dbReference>
<protein>
    <submittedName>
        <fullName evidence="1">CYFA0S17e00826g1_1</fullName>
    </submittedName>
</protein>
<dbReference type="VEuPathDB" id="FungiDB:BON22_1485"/>
<gene>
    <name evidence="1" type="ORF">CYFA0S_17e00826g</name>
</gene>
<sequence>MSGGMVPVFKKYTTGSKGIWEKIRQLLVIAPERSSGNPIVSLYRVPAPGSHPAAKSYDDPYTVPAGDIAENTYFKRDHRRNYPRVSTFDQTKIAGLLEIGSAKEPRVLVGKAGEQQLSVYNKPEEPVYLSTQLKKITDDVINGQILGKHGEPVLAPSFNKGMQWNIIKDNGVYGVGEYPCRLFNYAAVEGTTTVPLTAASTAQ</sequence>
<dbReference type="CDD" id="cd22849">
    <property type="entry name" value="NuzM"/>
    <property type="match status" value="1"/>
</dbReference>
<proteinExistence type="predicted"/>
<dbReference type="AlphaFoldDB" id="A0A061B615"/>
<dbReference type="EMBL" id="LK052902">
    <property type="protein sequence ID" value="CDR45273.1"/>
    <property type="molecule type" value="Genomic_DNA"/>
</dbReference>
<reference evidence="1" key="1">
    <citation type="journal article" date="2014" name="Genome Announc.">
        <title>Genome sequence of the yeast Cyberlindnera fabianii (Hansenula fabianii).</title>
        <authorList>
            <person name="Freel K.C."/>
            <person name="Sarilar V."/>
            <person name="Neuveglise C."/>
            <person name="Devillers H."/>
            <person name="Friedrich A."/>
            <person name="Schacherer J."/>
        </authorList>
    </citation>
    <scope>NUCLEOTIDE SEQUENCE</scope>
    <source>
        <strain evidence="1">YJS4271</strain>
    </source>
</reference>
<name>A0A061B615_CYBFA</name>